<protein>
    <submittedName>
        <fullName evidence="1">Formylmethanofuran dehydrogenase subunit C (FwdC, fmdC)</fullName>
        <ecNumber evidence="1">1.2.99.5</ecNumber>
    </submittedName>
</protein>
<organism evidence="1">
    <name type="scientific">uncultured marine group II/III euryarchaeote KM3_79_A05</name>
    <dbReference type="NCBI Taxonomy" id="1456513"/>
    <lineage>
        <taxon>Archaea</taxon>
        <taxon>Methanobacteriati</taxon>
        <taxon>Methanobacteriota</taxon>
        <taxon>environmental samples</taxon>
    </lineage>
</organism>
<evidence type="ECO:0000313" key="1">
    <source>
        <dbReference type="EMBL" id="AIF17718.1"/>
    </source>
</evidence>
<name>A0A075HV53_9EURY</name>
<keyword evidence="1" id="KW-0560">Oxidoreductase</keyword>
<dbReference type="EMBL" id="KF901090">
    <property type="protein sequence ID" value="AIF17718.1"/>
    <property type="molecule type" value="Genomic_DNA"/>
</dbReference>
<dbReference type="PANTHER" id="PTHR39673">
    <property type="entry name" value="TUNGSTEN FORMYLMETHANOFURAN DEHYDROGENASE, SUBUNIT C (FWDC)"/>
    <property type="match status" value="1"/>
</dbReference>
<dbReference type="Gene3D" id="2.160.20.60">
    <property type="entry name" value="Glutamate synthase, alpha subunit, C-terminal domain"/>
    <property type="match status" value="1"/>
</dbReference>
<dbReference type="AlphaFoldDB" id="A0A075HV53"/>
<dbReference type="GO" id="GO:0016491">
    <property type="term" value="F:oxidoreductase activity"/>
    <property type="evidence" value="ECO:0007669"/>
    <property type="project" value="UniProtKB-KW"/>
</dbReference>
<gene>
    <name evidence="1" type="primary">fmdC</name>
    <name evidence="1" type="synonym">fwdC</name>
</gene>
<dbReference type="InterPro" id="IPR036485">
    <property type="entry name" value="Glu_synth_asu_C_sf"/>
</dbReference>
<sequence>MKTATMPSLLGSTMRDVTAKSIKLNRDLEKMLEQALERDLLVRIGWGKQGDEKPKKGEIGVITHLPADSRVLLLGDLGECAGAMNDGGTFTLQGGCTSMLGAFQRGGRITIERDAGDRSGHRMTGGEIVVQGSAGDETGAGMRGGLMIVRGHAGKASGAAMEGGTVIILGSTGSEPGRSMVGGRVIVAGSCPPPGDGAAMRSIEAAELDELAGHLEPLGLQLDSDALVIVPSEAGSPIGEAPENSVTEGFEGITLVPSAHDRLSDQSSLDTLTLILPAGQDENGLLAPLPWIIEAERMTSATGKYGVAQPGIVTSEPRSNDLMLINEENLLDAASLIQNCSGMVLDLTNLPSLNDAEIEALLVSLYSRMSDDSLVFIKDSVSRVEHLFRLVIDLDLDGAVVDVSAAGGSRAAAALPRIGLVARAMNLPNQGRTILLEMDEAPSAEDLLIARGAGCTALVAPAPNDDVEASLAWIDGTLRGWMRELGISDLADLNRRNLRALDHDTAAISGLRLVGYDRPLPMWLGN</sequence>
<accession>A0A075HV53</accession>
<dbReference type="PANTHER" id="PTHR39673:SF5">
    <property type="entry name" value="TUNGSTEN-CONTAINING FORMYLMETHANOFURAN DEHYDROGENASE 2 SUBUNIT C"/>
    <property type="match status" value="1"/>
</dbReference>
<dbReference type="EC" id="1.2.99.5" evidence="1"/>
<proteinExistence type="predicted"/>
<reference evidence="1" key="1">
    <citation type="journal article" date="2014" name="Genome Biol. Evol.">
        <title>Pangenome evidence for extensive interdomain horizontal transfer affecting lineage core and shell genes in uncultured planktonic thaumarchaeota and euryarchaeota.</title>
        <authorList>
            <person name="Deschamps P."/>
            <person name="Zivanovic Y."/>
            <person name="Moreira D."/>
            <person name="Rodriguez-Valera F."/>
            <person name="Lopez-Garcia P."/>
        </authorList>
    </citation>
    <scope>NUCLEOTIDE SEQUENCE</scope>
</reference>
<dbReference type="SUPFAM" id="SSF69336">
    <property type="entry name" value="Alpha subunit of glutamate synthase, C-terminal domain"/>
    <property type="match status" value="1"/>
</dbReference>
<dbReference type="CDD" id="cd00504">
    <property type="entry name" value="GXGXG"/>
    <property type="match status" value="1"/>
</dbReference>